<dbReference type="AlphaFoldDB" id="F2UQ93"/>
<dbReference type="PANTHER" id="PTHR45527">
    <property type="entry name" value="NONRIBOSOMAL PEPTIDE SYNTHETASE"/>
    <property type="match status" value="1"/>
</dbReference>
<name>F2UQ93_SALR5</name>
<dbReference type="Pfam" id="PF00501">
    <property type="entry name" value="AMP-binding"/>
    <property type="match status" value="1"/>
</dbReference>
<feature type="compositionally biased region" description="Polar residues" evidence="1">
    <location>
        <begin position="446"/>
        <end position="457"/>
    </location>
</feature>
<protein>
    <recommendedName>
        <fullName evidence="3">AMP-dependent synthetase/ligase domain-containing protein</fullName>
    </recommendedName>
</protein>
<evidence type="ECO:0000259" key="3">
    <source>
        <dbReference type="Pfam" id="PF00501"/>
    </source>
</evidence>
<dbReference type="InParanoid" id="F2UQ93"/>
<dbReference type="OrthoDB" id="329835at2759"/>
<accession>F2UQ93</accession>
<evidence type="ECO:0000256" key="1">
    <source>
        <dbReference type="SAM" id="MobiDB-lite"/>
    </source>
</evidence>
<dbReference type="EMBL" id="GL832988">
    <property type="protein sequence ID" value="EGD79761.1"/>
    <property type="molecule type" value="Genomic_DNA"/>
</dbReference>
<dbReference type="RefSeq" id="XP_004988710.1">
    <property type="nucleotide sequence ID" value="XM_004988653.1"/>
</dbReference>
<dbReference type="InterPro" id="IPR000873">
    <property type="entry name" value="AMP-dep_synth/lig_dom"/>
</dbReference>
<dbReference type="GO" id="GO:0043041">
    <property type="term" value="P:amino acid activation for nonribosomal peptide biosynthetic process"/>
    <property type="evidence" value="ECO:0007669"/>
    <property type="project" value="TreeGrafter"/>
</dbReference>
<keyword evidence="2" id="KW-1133">Transmembrane helix</keyword>
<evidence type="ECO:0000256" key="2">
    <source>
        <dbReference type="SAM" id="Phobius"/>
    </source>
</evidence>
<dbReference type="Gene3D" id="3.30.300.30">
    <property type="match status" value="1"/>
</dbReference>
<dbReference type="GO" id="GO:0005737">
    <property type="term" value="C:cytoplasm"/>
    <property type="evidence" value="ECO:0007669"/>
    <property type="project" value="TreeGrafter"/>
</dbReference>
<dbReference type="STRING" id="946362.F2UQ93"/>
<feature type="domain" description="AMP-dependent synthetase/ligase" evidence="3">
    <location>
        <begin position="14"/>
        <end position="358"/>
    </location>
</feature>
<keyword evidence="2" id="KW-0472">Membrane</keyword>
<dbReference type="Gene3D" id="3.40.50.12780">
    <property type="entry name" value="N-terminal domain of ligase-like"/>
    <property type="match status" value="1"/>
</dbReference>
<dbReference type="GO" id="GO:0044550">
    <property type="term" value="P:secondary metabolite biosynthetic process"/>
    <property type="evidence" value="ECO:0007669"/>
    <property type="project" value="TreeGrafter"/>
</dbReference>
<reference evidence="4" key="1">
    <citation type="submission" date="2009-08" db="EMBL/GenBank/DDBJ databases">
        <title>Annotation of Salpingoeca rosetta.</title>
        <authorList>
            <consortium name="The Broad Institute Genome Sequencing Platform"/>
            <person name="Russ C."/>
            <person name="Cuomo C."/>
            <person name="Burger G."/>
            <person name="Gray M.W."/>
            <person name="Holland P.W.H."/>
            <person name="King N."/>
            <person name="Lang F.B.F."/>
            <person name="Roger A.J."/>
            <person name="Ruiz-Trillo I."/>
            <person name="Young S.K."/>
            <person name="Zeng Q."/>
            <person name="Gargeya S."/>
            <person name="Alvarado L."/>
            <person name="Berlin A."/>
            <person name="Chapman S.B."/>
            <person name="Chen Z."/>
            <person name="Freedman E."/>
            <person name="Gellesch M."/>
            <person name="Goldberg J."/>
            <person name="Griggs A."/>
            <person name="Gujja S."/>
            <person name="Heilman E."/>
            <person name="Heiman D."/>
            <person name="Howarth C."/>
            <person name="Mehta T."/>
            <person name="Neiman D."/>
            <person name="Pearson M."/>
            <person name="Roberts A."/>
            <person name="Saif S."/>
            <person name="Shea T."/>
            <person name="Shenoy N."/>
            <person name="Sisk P."/>
            <person name="Stolte C."/>
            <person name="Sykes S."/>
            <person name="White J."/>
            <person name="Yandava C."/>
            <person name="Haas B."/>
            <person name="Nusbaum C."/>
            <person name="Birren B."/>
        </authorList>
    </citation>
    <scope>NUCLEOTIDE SEQUENCE [LARGE SCALE GENOMIC DNA]</scope>
    <source>
        <strain evidence="4">ATCC 50818</strain>
    </source>
</reference>
<dbReference type="InterPro" id="IPR042099">
    <property type="entry name" value="ANL_N_sf"/>
</dbReference>
<dbReference type="InterPro" id="IPR020845">
    <property type="entry name" value="AMP-binding_CS"/>
</dbReference>
<dbReference type="GO" id="GO:0031177">
    <property type="term" value="F:phosphopantetheine binding"/>
    <property type="evidence" value="ECO:0007669"/>
    <property type="project" value="TreeGrafter"/>
</dbReference>
<dbReference type="PANTHER" id="PTHR45527:SF1">
    <property type="entry name" value="FATTY ACID SYNTHASE"/>
    <property type="match status" value="1"/>
</dbReference>
<dbReference type="eggNOG" id="KOG1178">
    <property type="taxonomic scope" value="Eukaryota"/>
</dbReference>
<dbReference type="Proteomes" id="UP000007799">
    <property type="component" value="Unassembled WGS sequence"/>
</dbReference>
<feature type="region of interest" description="Disordered" evidence="1">
    <location>
        <begin position="248"/>
        <end position="280"/>
    </location>
</feature>
<evidence type="ECO:0000313" key="5">
    <source>
        <dbReference type="Proteomes" id="UP000007799"/>
    </source>
</evidence>
<keyword evidence="5" id="KW-1185">Reference proteome</keyword>
<sequence>MDVDELRGSVEVDGGQRVSNVELRAGVEKWAATLQEVLRQQGLAAAPCDARVRVAVVGSVDMSVILAILAVWKAGHSAVPIAASTPWPRAACCLELCSIVLVAGSAGARCGWLAHMDLLLDALPQQLGASARLYCSNTTASPPPPIPDELHVYHTSGTTGRPKPVVCTVGAMMHYVNAHASAHGYDSSARVLVASALSFDPFVGEVITTLVTGGTLVVVPRDVLLQDMQGAIARHRITHVMTTPSIWSFVQPPPTPQHPTRQPTQPTSPTPGHAPPTASCPPSFPLHLRAVMLGGEPLSPAIISTWCDQVALYNVYGTTEGTVYQFSHRCTRTQQEAACIGRPLDGVDAFLLPTQAEEYDEDEQAEDSDSSHGCLRWSPYDPSVTQGVLAVGGLQLGAYLSPTHPTSCTDSTHDMISPTAAADRTTVDSHPEHALRGGVAAPATCTHVNSSDDSASSAKHMPEQAIQLQPASLPTPLPRLPARVPSTCSGFFDLHGRRVYVTGDIVRRSKTPGPSRFVYVGRNDDQVKVSGQRVSLVDIDMTIRACPLVESCKCIFANRMLQLHVCIRQSCDDPIADASSKGAVSCWTKATWHALAALRLWISAHLPAHMVPASIHAWPSALPRTPNDKIDTRALQRHHEATIQRHLLIVILTIIFTTTSPIIIIITTTIIGGCG</sequence>
<feature type="region of interest" description="Disordered" evidence="1">
    <location>
        <begin position="437"/>
        <end position="464"/>
    </location>
</feature>
<dbReference type="KEGG" id="sre:PTSG_10745"/>
<feature type="compositionally biased region" description="Pro residues" evidence="1">
    <location>
        <begin position="266"/>
        <end position="280"/>
    </location>
</feature>
<gene>
    <name evidence="4" type="ORF">PTSG_10745</name>
</gene>
<proteinExistence type="predicted"/>
<dbReference type="InterPro" id="IPR045851">
    <property type="entry name" value="AMP-bd_C_sf"/>
</dbReference>
<organism evidence="5">
    <name type="scientific">Salpingoeca rosetta (strain ATCC 50818 / BSB-021)</name>
    <dbReference type="NCBI Taxonomy" id="946362"/>
    <lineage>
        <taxon>Eukaryota</taxon>
        <taxon>Choanoflagellata</taxon>
        <taxon>Craspedida</taxon>
        <taxon>Salpingoecidae</taxon>
        <taxon>Salpingoeca</taxon>
    </lineage>
</organism>
<dbReference type="PROSITE" id="PS00455">
    <property type="entry name" value="AMP_BINDING"/>
    <property type="match status" value="1"/>
</dbReference>
<evidence type="ECO:0000313" key="4">
    <source>
        <dbReference type="EMBL" id="EGD79761.1"/>
    </source>
</evidence>
<keyword evidence="2" id="KW-0812">Transmembrane</keyword>
<feature type="transmembrane region" description="Helical" evidence="2">
    <location>
        <begin position="647"/>
        <end position="671"/>
    </location>
</feature>
<dbReference type="GeneID" id="16069245"/>
<dbReference type="SUPFAM" id="SSF56801">
    <property type="entry name" value="Acetyl-CoA synthetase-like"/>
    <property type="match status" value="1"/>
</dbReference>